<dbReference type="AlphaFoldDB" id="A0A448WZR8"/>
<feature type="region of interest" description="Disordered" evidence="1">
    <location>
        <begin position="50"/>
        <end position="73"/>
    </location>
</feature>
<reference evidence="3" key="1">
    <citation type="submission" date="2018-11" db="EMBL/GenBank/DDBJ databases">
        <authorList>
            <consortium name="Pathogen Informatics"/>
        </authorList>
    </citation>
    <scope>NUCLEOTIDE SEQUENCE</scope>
</reference>
<comment type="caution">
    <text evidence="3">The sequence shown here is derived from an EMBL/GenBank/DDBJ whole genome shotgun (WGS) entry which is preliminary data.</text>
</comment>
<feature type="transmembrane region" description="Helical" evidence="2">
    <location>
        <begin position="15"/>
        <end position="35"/>
    </location>
</feature>
<keyword evidence="2" id="KW-1133">Transmembrane helix</keyword>
<keyword evidence="4" id="KW-1185">Reference proteome</keyword>
<evidence type="ECO:0000256" key="1">
    <source>
        <dbReference type="SAM" id="MobiDB-lite"/>
    </source>
</evidence>
<keyword evidence="2" id="KW-0812">Transmembrane</keyword>
<protein>
    <submittedName>
        <fullName evidence="3">Uncharacterized protein</fullName>
    </submittedName>
</protein>
<sequence>MPPQSGLVKDTSGTYAWSLRLLGFVMICGGLLLLFEYPVRWAEASIRLSRRRRRQQEHQQRHKNQQSQKLKRLQPILEDSYPHDYNLDNKMLTDKLA</sequence>
<name>A0A448WZR8_9PLAT</name>
<proteinExistence type="predicted"/>
<keyword evidence="2" id="KW-0472">Membrane</keyword>
<dbReference type="Proteomes" id="UP000784294">
    <property type="component" value="Unassembled WGS sequence"/>
</dbReference>
<gene>
    <name evidence="3" type="ORF">PXEA_LOCUS17799</name>
</gene>
<evidence type="ECO:0000313" key="3">
    <source>
        <dbReference type="EMBL" id="VEL24359.1"/>
    </source>
</evidence>
<feature type="compositionally biased region" description="Basic residues" evidence="1">
    <location>
        <begin position="50"/>
        <end position="72"/>
    </location>
</feature>
<evidence type="ECO:0000256" key="2">
    <source>
        <dbReference type="SAM" id="Phobius"/>
    </source>
</evidence>
<accession>A0A448WZR8</accession>
<evidence type="ECO:0000313" key="4">
    <source>
        <dbReference type="Proteomes" id="UP000784294"/>
    </source>
</evidence>
<dbReference type="EMBL" id="CAAALY010067309">
    <property type="protein sequence ID" value="VEL24359.1"/>
    <property type="molecule type" value="Genomic_DNA"/>
</dbReference>
<organism evidence="3 4">
    <name type="scientific">Protopolystoma xenopodis</name>
    <dbReference type="NCBI Taxonomy" id="117903"/>
    <lineage>
        <taxon>Eukaryota</taxon>
        <taxon>Metazoa</taxon>
        <taxon>Spiralia</taxon>
        <taxon>Lophotrochozoa</taxon>
        <taxon>Platyhelminthes</taxon>
        <taxon>Monogenea</taxon>
        <taxon>Polyopisthocotylea</taxon>
        <taxon>Polystomatidea</taxon>
        <taxon>Polystomatidae</taxon>
        <taxon>Protopolystoma</taxon>
    </lineage>
</organism>